<keyword evidence="2" id="KW-0418">Kinase</keyword>
<sequence>MKLLPAPTHPPSDLIDDLRARGLVQPGAEFQTLYGGRTNQVWKVLGGSGDKVLKLYRATPRNPLFRNDPELEALCLRALEPTGFVPRLRATGTHDTGHWVFYDHAPGSPWQEGPESVAGLLRELHRLDVSVQAPDGCNGSRDLAEHAERILSVCTSDTRARLAQLRPKGHVPATAHTCLIHGDTVAGNILVAPTGITLIDWQCPAWGDLCEDIAMFLSPAMQRLYRGAPLSGPEEERFLAAYGHDETVARYRDLRPWYAWRMAAYCLWRIENGAADYAQTLELEIAAL</sequence>
<protein>
    <submittedName>
        <fullName evidence="2">Thiamine kinase</fullName>
    </submittedName>
</protein>
<name>A0A0N7LNI7_9RHOB</name>
<dbReference type="SUPFAM" id="SSF56112">
    <property type="entry name" value="Protein kinase-like (PK-like)"/>
    <property type="match status" value="1"/>
</dbReference>
<dbReference type="Gene3D" id="3.90.1200.10">
    <property type="match status" value="1"/>
</dbReference>
<organism evidence="2 3">
    <name type="scientific">Ruegeria atlantica</name>
    <dbReference type="NCBI Taxonomy" id="81569"/>
    <lineage>
        <taxon>Bacteria</taxon>
        <taxon>Pseudomonadati</taxon>
        <taxon>Pseudomonadota</taxon>
        <taxon>Alphaproteobacteria</taxon>
        <taxon>Rhodobacterales</taxon>
        <taxon>Roseobacteraceae</taxon>
        <taxon>Ruegeria</taxon>
    </lineage>
</organism>
<keyword evidence="3" id="KW-1185">Reference proteome</keyword>
<dbReference type="Pfam" id="PF01636">
    <property type="entry name" value="APH"/>
    <property type="match status" value="1"/>
</dbReference>
<keyword evidence="2" id="KW-0808">Transferase</keyword>
<dbReference type="PANTHER" id="PTHR21310">
    <property type="entry name" value="AMINOGLYCOSIDE PHOSPHOTRANSFERASE-RELATED-RELATED"/>
    <property type="match status" value="1"/>
</dbReference>
<evidence type="ECO:0000313" key="3">
    <source>
        <dbReference type="Proteomes" id="UP000050786"/>
    </source>
</evidence>
<proteinExistence type="predicted"/>
<dbReference type="InterPro" id="IPR051678">
    <property type="entry name" value="AGP_Transferase"/>
</dbReference>
<evidence type="ECO:0000313" key="2">
    <source>
        <dbReference type="EMBL" id="CUH42532.1"/>
    </source>
</evidence>
<dbReference type="InterPro" id="IPR011009">
    <property type="entry name" value="Kinase-like_dom_sf"/>
</dbReference>
<gene>
    <name evidence="2" type="ORF">RUM4293_01420</name>
</gene>
<dbReference type="RefSeq" id="WP_261307818.1">
    <property type="nucleotide sequence ID" value="NZ_CYPS01000022.1"/>
</dbReference>
<accession>A0A0N7LNI7</accession>
<reference evidence="3" key="1">
    <citation type="submission" date="2015-09" db="EMBL/GenBank/DDBJ databases">
        <authorList>
            <person name="Rodrigo-Torres L."/>
            <person name="Arahal D.R."/>
        </authorList>
    </citation>
    <scope>NUCLEOTIDE SEQUENCE [LARGE SCALE GENOMIC DNA]</scope>
    <source>
        <strain evidence="3">CECT 4293</strain>
    </source>
</reference>
<dbReference type="InterPro" id="IPR002575">
    <property type="entry name" value="Aminoglycoside_PTrfase"/>
</dbReference>
<feature type="domain" description="Aminoglycoside phosphotransferase" evidence="1">
    <location>
        <begin position="32"/>
        <end position="252"/>
    </location>
</feature>
<dbReference type="Proteomes" id="UP000050786">
    <property type="component" value="Unassembled WGS sequence"/>
</dbReference>
<dbReference type="EMBL" id="CYPS01000022">
    <property type="protein sequence ID" value="CUH42532.1"/>
    <property type="molecule type" value="Genomic_DNA"/>
</dbReference>
<evidence type="ECO:0000259" key="1">
    <source>
        <dbReference type="Pfam" id="PF01636"/>
    </source>
</evidence>
<dbReference type="AlphaFoldDB" id="A0A0N7LNI7"/>
<dbReference type="GO" id="GO:0016301">
    <property type="term" value="F:kinase activity"/>
    <property type="evidence" value="ECO:0007669"/>
    <property type="project" value="UniProtKB-KW"/>
</dbReference>